<comment type="caution">
    <text evidence="2">The sequence shown here is derived from an EMBL/GenBank/DDBJ whole genome shotgun (WGS) entry which is preliminary data.</text>
</comment>
<dbReference type="OrthoDB" id="2691758at2759"/>
<keyword evidence="3" id="KW-1185">Reference proteome</keyword>
<reference evidence="2" key="1">
    <citation type="journal article" date="2020" name="New Phytol.">
        <title>Comparative genomics reveals dynamic genome evolution in host specialist ectomycorrhizal fungi.</title>
        <authorList>
            <person name="Lofgren L.A."/>
            <person name="Nguyen N.H."/>
            <person name="Vilgalys R."/>
            <person name="Ruytinx J."/>
            <person name="Liao H.L."/>
            <person name="Branco S."/>
            <person name="Kuo A."/>
            <person name="LaButti K."/>
            <person name="Lipzen A."/>
            <person name="Andreopoulos W."/>
            <person name="Pangilinan J."/>
            <person name="Riley R."/>
            <person name="Hundley H."/>
            <person name="Na H."/>
            <person name="Barry K."/>
            <person name="Grigoriev I.V."/>
            <person name="Stajich J.E."/>
            <person name="Kennedy P.G."/>
        </authorList>
    </citation>
    <scope>NUCLEOTIDE SEQUENCE</scope>
    <source>
        <strain evidence="2">S12</strain>
    </source>
</reference>
<proteinExistence type="predicted"/>
<dbReference type="RefSeq" id="XP_041166443.1">
    <property type="nucleotide sequence ID" value="XM_041305632.1"/>
</dbReference>
<organism evidence="2 3">
    <name type="scientific">Suillus plorans</name>
    <dbReference type="NCBI Taxonomy" id="116603"/>
    <lineage>
        <taxon>Eukaryota</taxon>
        <taxon>Fungi</taxon>
        <taxon>Dikarya</taxon>
        <taxon>Basidiomycota</taxon>
        <taxon>Agaricomycotina</taxon>
        <taxon>Agaricomycetes</taxon>
        <taxon>Agaricomycetidae</taxon>
        <taxon>Boletales</taxon>
        <taxon>Suillineae</taxon>
        <taxon>Suillaceae</taxon>
        <taxon>Suillus</taxon>
    </lineage>
</organism>
<evidence type="ECO:0000313" key="3">
    <source>
        <dbReference type="Proteomes" id="UP000719766"/>
    </source>
</evidence>
<feature type="region of interest" description="Disordered" evidence="1">
    <location>
        <begin position="102"/>
        <end position="144"/>
    </location>
</feature>
<evidence type="ECO:0000313" key="2">
    <source>
        <dbReference type="EMBL" id="KAG1804828.1"/>
    </source>
</evidence>
<evidence type="ECO:0000256" key="1">
    <source>
        <dbReference type="SAM" id="MobiDB-lite"/>
    </source>
</evidence>
<name>A0A9P7DWS1_9AGAM</name>
<dbReference type="Proteomes" id="UP000719766">
    <property type="component" value="Unassembled WGS sequence"/>
</dbReference>
<accession>A0A9P7DWS1</accession>
<feature type="compositionally biased region" description="Basic and acidic residues" evidence="1">
    <location>
        <begin position="111"/>
        <end position="131"/>
    </location>
</feature>
<sequence>MDEIGESFDSIFTAGLNFVSRLGSSSWIWPIHPEGVSNALARMSLLKKAPTPGINNSKDFLGAAKWPRLDAKNAPTSMAFSSMQFHCLQASFVSSDQVYEPFSEESSSTYPEDKVDDGVETRDRNGPEDPVNRYPVEEDEPVDGNLPIPVSNANLGTASVEIDKGLSLAQRRTKCTGICMPQQYRQYEDILLQPPPSVPSHTAQHLESAPPAKSIDMPTTDCTLLCPAPFRTARNVFGLVRQFFSSIPPSHDLEEAVTFQDINSIPSVVPVELDSHAKPRDSFYPYPNQMSAIDFDPDDVRHTHWDKINSQLGASDNDEEGYEWEDDDAGWRKTEVNIQVPFSQTTAQPDTRLYDAAQLYHRPLVSVIREKLANAHDDEHLHYEPYQLRWSPPPSTP</sequence>
<dbReference type="AlphaFoldDB" id="A0A9P7DWS1"/>
<gene>
    <name evidence="2" type="ORF">HD556DRAFT_1436995</name>
</gene>
<dbReference type="EMBL" id="JABBWE010000003">
    <property type="protein sequence ID" value="KAG1804828.1"/>
    <property type="molecule type" value="Genomic_DNA"/>
</dbReference>
<dbReference type="GeneID" id="64599396"/>
<protein>
    <submittedName>
        <fullName evidence="2">Uncharacterized protein</fullName>
    </submittedName>
</protein>